<dbReference type="Proteomes" id="UP000637074">
    <property type="component" value="Unassembled WGS sequence"/>
</dbReference>
<keyword evidence="4" id="KW-1185">Reference proteome</keyword>
<sequence>MIGTIHNRDKFLNQIASQLNRPRISAPIERPTWKYQPQYEIYKDASQDELLEILKEHCKKIHTKIFTTDLAELSGVVNDVVAEYGGGSVVTWKDERFSKWGLDSLMKEKWPSENIDVFEWDYTLGEENVRQAEKANVGITISEITLAESGTVVLFSDKNKGRTVSFLPAASIMLIPKSTLVPRMTQAAVKMREIHQKTGHVASCINFITGPSNSADIELNLVVGVHGPIKATYIVINDL</sequence>
<dbReference type="SUPFAM" id="SSF100950">
    <property type="entry name" value="NagB/RpiA/CoA transferase-like"/>
    <property type="match status" value="1"/>
</dbReference>
<name>A0ABQ3NB67_9BACI</name>
<evidence type="ECO:0000259" key="2">
    <source>
        <dbReference type="Pfam" id="PF02589"/>
    </source>
</evidence>
<dbReference type="HAMAP" id="MF_02104">
    <property type="entry name" value="LutC"/>
    <property type="match status" value="1"/>
</dbReference>
<accession>A0ABQ3NB67</accession>
<dbReference type="EMBL" id="BNDS01000035">
    <property type="protein sequence ID" value="GHI01156.1"/>
    <property type="molecule type" value="Genomic_DNA"/>
</dbReference>
<dbReference type="InterPro" id="IPR037171">
    <property type="entry name" value="NagB/RpiA_transferase-like"/>
</dbReference>
<gene>
    <name evidence="1 3" type="primary">lutC</name>
    <name evidence="3" type="ORF">AM1BK_46980</name>
</gene>
<dbReference type="PANTHER" id="PTHR43682:SF1">
    <property type="entry name" value="LACTATE UTILIZATION PROTEIN C"/>
    <property type="match status" value="1"/>
</dbReference>
<proteinExistence type="inferred from homology"/>
<dbReference type="InterPro" id="IPR022823">
    <property type="entry name" value="LutC"/>
</dbReference>
<dbReference type="Gene3D" id="3.40.50.10420">
    <property type="entry name" value="NagB/RpiA/CoA transferase-like"/>
    <property type="match status" value="1"/>
</dbReference>
<organism evidence="3 4">
    <name type="scientific">Neobacillus kokaensis</name>
    <dbReference type="NCBI Taxonomy" id="2759023"/>
    <lineage>
        <taxon>Bacteria</taxon>
        <taxon>Bacillati</taxon>
        <taxon>Bacillota</taxon>
        <taxon>Bacilli</taxon>
        <taxon>Bacillales</taxon>
        <taxon>Bacillaceae</taxon>
        <taxon>Neobacillus</taxon>
    </lineage>
</organism>
<evidence type="ECO:0000313" key="4">
    <source>
        <dbReference type="Proteomes" id="UP000637074"/>
    </source>
</evidence>
<dbReference type="RefSeq" id="WP_191276815.1">
    <property type="nucleotide sequence ID" value="NZ_BNDS01000035.1"/>
</dbReference>
<dbReference type="PANTHER" id="PTHR43682">
    <property type="entry name" value="LACTATE UTILIZATION PROTEIN C"/>
    <property type="match status" value="1"/>
</dbReference>
<dbReference type="InterPro" id="IPR003741">
    <property type="entry name" value="LUD_dom"/>
</dbReference>
<protein>
    <recommendedName>
        <fullName evidence="1">Lactate utilization protein C</fullName>
    </recommendedName>
</protein>
<dbReference type="InterPro" id="IPR024185">
    <property type="entry name" value="FTHF_cligase-like_sf"/>
</dbReference>
<evidence type="ECO:0000256" key="1">
    <source>
        <dbReference type="HAMAP-Rule" id="MF_02104"/>
    </source>
</evidence>
<reference evidence="3 4" key="1">
    <citation type="journal article" date="2022" name="Int. J. Syst. Evol. Microbiol.">
        <title>Neobacillus kokaensis sp. nov., isolated from soil.</title>
        <authorList>
            <person name="Yuki K."/>
            <person name="Matsubara H."/>
            <person name="Yamaguchi S."/>
        </authorList>
    </citation>
    <scope>NUCLEOTIDE SEQUENCE [LARGE SCALE GENOMIC DNA]</scope>
    <source>
        <strain evidence="3 4">LOB 377</strain>
    </source>
</reference>
<comment type="caution">
    <text evidence="3">The sequence shown here is derived from an EMBL/GenBank/DDBJ whole genome shotgun (WGS) entry which is preliminary data.</text>
</comment>
<comment type="similarity">
    <text evidence="1">Belongs to the LutC/YkgG family.</text>
</comment>
<evidence type="ECO:0000313" key="3">
    <source>
        <dbReference type="EMBL" id="GHI01156.1"/>
    </source>
</evidence>
<dbReference type="Pfam" id="PF02589">
    <property type="entry name" value="LUD_dom"/>
    <property type="match status" value="1"/>
</dbReference>
<feature type="domain" description="LUD" evidence="2">
    <location>
        <begin position="52"/>
        <end position="236"/>
    </location>
</feature>
<comment type="function">
    <text evidence="1">Is involved in L-lactate degradation and allows cells to grow with lactate as the sole carbon source.</text>
</comment>